<gene>
    <name evidence="1" type="ORF">SPELUC_LOCUS12784</name>
</gene>
<name>A0ACA9PV86_9GLOM</name>
<evidence type="ECO:0000313" key="1">
    <source>
        <dbReference type="EMBL" id="CAG8726293.1"/>
    </source>
</evidence>
<sequence length="39" mass="4422">SNQTKYSIELNQNESYPEESQDEPCSDEPCPDELSSQAE</sequence>
<evidence type="ECO:0000313" key="2">
    <source>
        <dbReference type="Proteomes" id="UP000789366"/>
    </source>
</evidence>
<dbReference type="Proteomes" id="UP000789366">
    <property type="component" value="Unassembled WGS sequence"/>
</dbReference>
<comment type="caution">
    <text evidence="1">The sequence shown here is derived from an EMBL/GenBank/DDBJ whole genome shotgun (WGS) entry which is preliminary data.</text>
</comment>
<keyword evidence="2" id="KW-1185">Reference proteome</keyword>
<accession>A0ACA9PV86</accession>
<proteinExistence type="predicted"/>
<organism evidence="1 2">
    <name type="scientific">Cetraspora pellucida</name>
    <dbReference type="NCBI Taxonomy" id="1433469"/>
    <lineage>
        <taxon>Eukaryota</taxon>
        <taxon>Fungi</taxon>
        <taxon>Fungi incertae sedis</taxon>
        <taxon>Mucoromycota</taxon>
        <taxon>Glomeromycotina</taxon>
        <taxon>Glomeromycetes</taxon>
        <taxon>Diversisporales</taxon>
        <taxon>Gigasporaceae</taxon>
        <taxon>Cetraspora</taxon>
    </lineage>
</organism>
<feature type="non-terminal residue" evidence="1">
    <location>
        <position position="1"/>
    </location>
</feature>
<protein>
    <submittedName>
        <fullName evidence="1">6369_t:CDS:1</fullName>
    </submittedName>
</protein>
<reference evidence="1" key="1">
    <citation type="submission" date="2021-06" db="EMBL/GenBank/DDBJ databases">
        <authorList>
            <person name="Kallberg Y."/>
            <person name="Tangrot J."/>
            <person name="Rosling A."/>
        </authorList>
    </citation>
    <scope>NUCLEOTIDE SEQUENCE</scope>
    <source>
        <strain evidence="1">28 12/20/2015</strain>
    </source>
</reference>
<feature type="non-terminal residue" evidence="1">
    <location>
        <position position="39"/>
    </location>
</feature>
<dbReference type="EMBL" id="CAJVPW010031343">
    <property type="protein sequence ID" value="CAG8726293.1"/>
    <property type="molecule type" value="Genomic_DNA"/>
</dbReference>